<reference evidence="7 8" key="1">
    <citation type="submission" date="2019-02" db="EMBL/GenBank/DDBJ databases">
        <title>Genomic Encyclopedia of Type Strains, Phase IV (KMG-IV): sequencing the most valuable type-strain genomes for metagenomic binning, comparative biology and taxonomic classification.</title>
        <authorList>
            <person name="Goeker M."/>
        </authorList>
    </citation>
    <scope>NUCLEOTIDE SEQUENCE [LARGE SCALE GENOMIC DNA]</scope>
    <source>
        <strain evidence="7 8">DSM 16618</strain>
    </source>
</reference>
<dbReference type="GeneID" id="99727831"/>
<gene>
    <name evidence="7" type="ORF">EV679_0666</name>
</gene>
<sequence length="278" mass="29529">MKTVVSIQSQLVFGYAGNSAAVPVLQSAGLTVYPVPTTLLSNTPHYPEWACLPVRAEDVRALCAGLSQRVAAQELDVVLTGWMGSAAIVREVAQWLKELKRLHPGLLYVCDPVMGDAQKGLYVDAACAQAIADELVPLADVLTPNTFELQRLVPEPAGLAGRMAVLSGERQRVVVVSSVEDDQGGIINVVGRGGQAWQVRTPRLAVDLSGTGDVMTARFLVSLLRGAELDRALADAVSGVYAVIELAAATDAHEMPLTQAMPAIQTPTRRFPATPRPS</sequence>
<dbReference type="Pfam" id="PF08543">
    <property type="entry name" value="Phos_pyr_kin"/>
    <property type="match status" value="1"/>
</dbReference>
<dbReference type="InterPro" id="IPR029056">
    <property type="entry name" value="Ribokinase-like"/>
</dbReference>
<dbReference type="Gene3D" id="3.40.1190.20">
    <property type="match status" value="1"/>
</dbReference>
<evidence type="ECO:0000313" key="8">
    <source>
        <dbReference type="Proteomes" id="UP000292039"/>
    </source>
</evidence>
<proteinExistence type="predicted"/>
<keyword evidence="2" id="KW-0808">Transferase</keyword>
<keyword evidence="3" id="KW-0547">Nucleotide-binding</keyword>
<dbReference type="GO" id="GO:0009443">
    <property type="term" value="P:pyridoxal 5'-phosphate salvage"/>
    <property type="evidence" value="ECO:0007669"/>
    <property type="project" value="InterPro"/>
</dbReference>
<dbReference type="GO" id="GO:0008478">
    <property type="term" value="F:pyridoxal kinase activity"/>
    <property type="evidence" value="ECO:0007669"/>
    <property type="project" value="UniProtKB-EC"/>
</dbReference>
<dbReference type="EMBL" id="SGWZ01000001">
    <property type="protein sequence ID" value="RZS73474.1"/>
    <property type="molecule type" value="Genomic_DNA"/>
</dbReference>
<evidence type="ECO:0000259" key="6">
    <source>
        <dbReference type="Pfam" id="PF08543"/>
    </source>
</evidence>
<dbReference type="PANTHER" id="PTHR10534:SF2">
    <property type="entry name" value="PYRIDOXAL KINASE"/>
    <property type="match status" value="1"/>
</dbReference>
<dbReference type="NCBIfam" id="TIGR00687">
    <property type="entry name" value="pyridox_kin"/>
    <property type="match status" value="1"/>
</dbReference>
<dbReference type="SUPFAM" id="SSF53613">
    <property type="entry name" value="Ribokinase-like"/>
    <property type="match status" value="1"/>
</dbReference>
<organism evidence="7 8">
    <name type="scientific">Kerstersia gyiorum</name>
    <dbReference type="NCBI Taxonomy" id="206506"/>
    <lineage>
        <taxon>Bacteria</taxon>
        <taxon>Pseudomonadati</taxon>
        <taxon>Pseudomonadota</taxon>
        <taxon>Betaproteobacteria</taxon>
        <taxon>Burkholderiales</taxon>
        <taxon>Alcaligenaceae</taxon>
        <taxon>Kerstersia</taxon>
    </lineage>
</organism>
<protein>
    <recommendedName>
        <fullName evidence="1">pyridoxal kinase</fullName>
        <ecNumber evidence="1">2.7.1.35</ecNumber>
    </recommendedName>
</protein>
<dbReference type="PANTHER" id="PTHR10534">
    <property type="entry name" value="PYRIDOXAL KINASE"/>
    <property type="match status" value="1"/>
</dbReference>
<dbReference type="Proteomes" id="UP000292039">
    <property type="component" value="Unassembled WGS sequence"/>
</dbReference>
<dbReference type="EC" id="2.7.1.35" evidence="1"/>
<feature type="domain" description="Pyridoxamine kinase/Phosphomethylpyrimidine kinase" evidence="6">
    <location>
        <begin position="66"/>
        <end position="252"/>
    </location>
</feature>
<evidence type="ECO:0000256" key="1">
    <source>
        <dbReference type="ARBA" id="ARBA00012104"/>
    </source>
</evidence>
<evidence type="ECO:0000256" key="2">
    <source>
        <dbReference type="ARBA" id="ARBA00022679"/>
    </source>
</evidence>
<evidence type="ECO:0000256" key="4">
    <source>
        <dbReference type="ARBA" id="ARBA00022777"/>
    </source>
</evidence>
<dbReference type="GO" id="GO:0005829">
    <property type="term" value="C:cytosol"/>
    <property type="evidence" value="ECO:0007669"/>
    <property type="project" value="TreeGrafter"/>
</dbReference>
<dbReference type="AlphaFoldDB" id="A0A4Q7MXI2"/>
<name>A0A4Q7MXI2_9BURK</name>
<dbReference type="CDD" id="cd01173">
    <property type="entry name" value="pyridoxal_pyridoxamine_kinase"/>
    <property type="match status" value="1"/>
</dbReference>
<evidence type="ECO:0000256" key="3">
    <source>
        <dbReference type="ARBA" id="ARBA00022741"/>
    </source>
</evidence>
<comment type="caution">
    <text evidence="7">The sequence shown here is derived from an EMBL/GenBank/DDBJ whole genome shotgun (WGS) entry which is preliminary data.</text>
</comment>
<evidence type="ECO:0000256" key="5">
    <source>
        <dbReference type="ARBA" id="ARBA00022840"/>
    </source>
</evidence>
<dbReference type="InterPro" id="IPR004625">
    <property type="entry name" value="PyrdxlKinase"/>
</dbReference>
<keyword evidence="4 7" id="KW-0418">Kinase</keyword>
<accession>A0A4Q7MXI2</accession>
<dbReference type="GO" id="GO:0005524">
    <property type="term" value="F:ATP binding"/>
    <property type="evidence" value="ECO:0007669"/>
    <property type="project" value="UniProtKB-KW"/>
</dbReference>
<keyword evidence="5" id="KW-0067">ATP-binding</keyword>
<dbReference type="InterPro" id="IPR013749">
    <property type="entry name" value="PM/HMP-P_kinase-1"/>
</dbReference>
<dbReference type="RefSeq" id="WP_068367324.1">
    <property type="nucleotide sequence ID" value="NZ_CBCSEB010000002.1"/>
</dbReference>
<evidence type="ECO:0000313" key="7">
    <source>
        <dbReference type="EMBL" id="RZS73474.1"/>
    </source>
</evidence>
<dbReference type="OrthoDB" id="9800808at2"/>